<evidence type="ECO:0000313" key="3">
    <source>
        <dbReference type="Proteomes" id="UP000030104"/>
    </source>
</evidence>
<feature type="compositionally biased region" description="Polar residues" evidence="1">
    <location>
        <begin position="204"/>
        <end position="215"/>
    </location>
</feature>
<feature type="region of interest" description="Disordered" evidence="1">
    <location>
        <begin position="195"/>
        <end position="431"/>
    </location>
</feature>
<feature type="compositionally biased region" description="Polar residues" evidence="1">
    <location>
        <begin position="602"/>
        <end position="615"/>
    </location>
</feature>
<dbReference type="PhylomeDB" id="A0A0A2KJK9"/>
<evidence type="ECO:0000313" key="2">
    <source>
        <dbReference type="EMBL" id="KGO67984.1"/>
    </source>
</evidence>
<dbReference type="HOGENOM" id="CLU_338337_0_0_1"/>
<feature type="region of interest" description="Disordered" evidence="1">
    <location>
        <begin position="143"/>
        <end position="180"/>
    </location>
</feature>
<feature type="region of interest" description="Disordered" evidence="1">
    <location>
        <begin position="1"/>
        <end position="122"/>
    </location>
</feature>
<feature type="compositionally biased region" description="Polar residues" evidence="1">
    <location>
        <begin position="282"/>
        <end position="297"/>
    </location>
</feature>
<accession>A0A0A2KJK9</accession>
<evidence type="ECO:0000256" key="1">
    <source>
        <dbReference type="SAM" id="MobiDB-lite"/>
    </source>
</evidence>
<proteinExistence type="predicted"/>
<feature type="compositionally biased region" description="Polar residues" evidence="1">
    <location>
        <begin position="23"/>
        <end position="41"/>
    </location>
</feature>
<sequence length="865" mass="94779">MDRDRTVRDLFPALVVQLDRETSNTPSIESGDSAEVTNESPTPRAANKLQDSDARAGVDIDSSTSLPIDGNDSDREPATLVPNPPSLPSHSENKASNSLSNASPEPPRRNTRSRWTTTQVLSTPVRSTRVRFAPVGENSEEYLPISSHTVSSRNIPRASIPTHDRQSTDPGSANADGRAADVTLIATPRIRLVLRKRPREVTPDSDTISDPTNAKESPKDVTSIATPRIRLFLRKRPREVTPDSDTTSDPTNAKERPKDVTPIAIPRIRLVVNKKPREDSQESNTPSRVRQKTATDSANKKGRSKGVTPTVTPVRIRLFFKQRPLQATPDPIPSTDPSGFVRSKRPSSSAKSGNQSSNSNSDQLNSARNTLVESSFIPESDMNPPNPSAESTSHESSSDYEVSTSVNPTSELPATSESPKPRPSSDEALSRDAGYLSPTLDFVPSTPPNPGINPSIDPFMDPSMDPYMDPYQPSETAVMSGFTPFEDPNVLPSTFMYPEETPDYSNLTTDPMGVYTPEEYTRILASEQELLREMADPHTDTLTYTYAQQQQPRYSTIAELYRNLDEIQAISATMDFLQPEYWAAIGRDQPGPPQSSVIESDQLTHAQSASGTVQSVEEADLGSATKRARHSSGKTKSSTPEPLTTASARVSASTQRRSASSKIKTTSPPPASTRRRSKNQPVAPASTSTSSRRRSKTKVKIEIPTPEAQVNVSPRRLRSSDVMPSSSTKKNPKGNATPESWEAASTADKMMSQMKETTSISWMDITAAWNENRTDTDDEMTWRALSKRWGRIKDKIGLWPGFDEVLLDTLQAFDPDLDDQDFAQIAEEVSAELGWEISGAACRAGYKVLKESGKVDVKGKGRARK</sequence>
<dbReference type="OrthoDB" id="4359842at2759"/>
<feature type="compositionally biased region" description="Polar residues" evidence="1">
    <location>
        <begin position="634"/>
        <end position="666"/>
    </location>
</feature>
<feature type="compositionally biased region" description="Polar residues" evidence="1">
    <location>
        <begin position="113"/>
        <end position="122"/>
    </location>
</feature>
<keyword evidence="3" id="KW-1185">Reference proteome</keyword>
<dbReference type="OMA" id="MADPHTD"/>
<feature type="compositionally biased region" description="Low complexity" evidence="1">
    <location>
        <begin position="347"/>
        <end position="366"/>
    </location>
</feature>
<dbReference type="STRING" id="40296.A0A0A2KJK9"/>
<reference evidence="2 3" key="1">
    <citation type="journal article" date="2015" name="Mol. Plant Microbe Interact.">
        <title>Genome, transcriptome, and functional analyses of Penicillium expansum provide new insights into secondary metabolism and pathogenicity.</title>
        <authorList>
            <person name="Ballester A.R."/>
            <person name="Marcet-Houben M."/>
            <person name="Levin E."/>
            <person name="Sela N."/>
            <person name="Selma-Lazaro C."/>
            <person name="Carmona L."/>
            <person name="Wisniewski M."/>
            <person name="Droby S."/>
            <person name="Gonzalez-Candelas L."/>
            <person name="Gabaldon T."/>
        </authorList>
    </citation>
    <scope>NUCLEOTIDE SEQUENCE [LARGE SCALE GENOMIC DNA]</scope>
    <source>
        <strain evidence="2 3">PHI-1</strain>
    </source>
</reference>
<feature type="compositionally biased region" description="Basic and acidic residues" evidence="1">
    <location>
        <begin position="419"/>
        <end position="430"/>
    </location>
</feature>
<gene>
    <name evidence="2" type="ORF">PITC_028860</name>
</gene>
<name>A0A0A2KJK9_PENIT</name>
<protein>
    <submittedName>
        <fullName evidence="2">Uncharacterized protein</fullName>
    </submittedName>
</protein>
<comment type="caution">
    <text evidence="2">The sequence shown here is derived from an EMBL/GenBank/DDBJ whole genome shotgun (WGS) entry which is preliminary data.</text>
</comment>
<feature type="compositionally biased region" description="Polar residues" evidence="1">
    <location>
        <begin position="88"/>
        <end position="103"/>
    </location>
</feature>
<feature type="region of interest" description="Disordered" evidence="1">
    <location>
        <begin position="602"/>
        <end position="746"/>
    </location>
</feature>
<feature type="compositionally biased region" description="Polar residues" evidence="1">
    <location>
        <begin position="406"/>
        <end position="418"/>
    </location>
</feature>
<organism evidence="2 3">
    <name type="scientific">Penicillium italicum</name>
    <name type="common">Blue mold</name>
    <dbReference type="NCBI Taxonomy" id="40296"/>
    <lineage>
        <taxon>Eukaryota</taxon>
        <taxon>Fungi</taxon>
        <taxon>Dikarya</taxon>
        <taxon>Ascomycota</taxon>
        <taxon>Pezizomycotina</taxon>
        <taxon>Eurotiomycetes</taxon>
        <taxon>Eurotiomycetidae</taxon>
        <taxon>Eurotiales</taxon>
        <taxon>Aspergillaceae</taxon>
        <taxon>Penicillium</taxon>
    </lineage>
</organism>
<dbReference type="EMBL" id="JQGA01001244">
    <property type="protein sequence ID" value="KGO67984.1"/>
    <property type="molecule type" value="Genomic_DNA"/>
</dbReference>
<dbReference type="Proteomes" id="UP000030104">
    <property type="component" value="Unassembled WGS sequence"/>
</dbReference>
<dbReference type="AlphaFoldDB" id="A0A0A2KJK9"/>